<comment type="caution">
    <text evidence="1">The sequence shown here is derived from an EMBL/GenBank/DDBJ whole genome shotgun (WGS) entry which is preliminary data.</text>
</comment>
<evidence type="ECO:0000313" key="2">
    <source>
        <dbReference type="Proteomes" id="UP001469553"/>
    </source>
</evidence>
<evidence type="ECO:0008006" key="3">
    <source>
        <dbReference type="Google" id="ProtNLM"/>
    </source>
</evidence>
<reference evidence="1 2" key="1">
    <citation type="submission" date="2021-06" db="EMBL/GenBank/DDBJ databases">
        <authorList>
            <person name="Palmer J.M."/>
        </authorList>
    </citation>
    <scope>NUCLEOTIDE SEQUENCE [LARGE SCALE GENOMIC DNA]</scope>
    <source>
        <strain evidence="1 2">AS_MEX2019</strain>
        <tissue evidence="1">Muscle</tissue>
    </source>
</reference>
<proteinExistence type="predicted"/>
<gene>
    <name evidence="1" type="ORF">AMECASPLE_004466</name>
</gene>
<sequence>MCCWFLFVTTPFPTMSMLCFCFVLEIFATFLPRVPAVSLYPDSNRTCSVFATIFDLLTLPTVNSVGGLPLHPPETPDGGPELPRSRTEVVFHGLSELLPHQSFCLSNHPSRMLLGLPVPISCFQSQAKKTQ</sequence>
<dbReference type="Proteomes" id="UP001469553">
    <property type="component" value="Unassembled WGS sequence"/>
</dbReference>
<organism evidence="1 2">
    <name type="scientific">Ameca splendens</name>
    <dbReference type="NCBI Taxonomy" id="208324"/>
    <lineage>
        <taxon>Eukaryota</taxon>
        <taxon>Metazoa</taxon>
        <taxon>Chordata</taxon>
        <taxon>Craniata</taxon>
        <taxon>Vertebrata</taxon>
        <taxon>Euteleostomi</taxon>
        <taxon>Actinopterygii</taxon>
        <taxon>Neopterygii</taxon>
        <taxon>Teleostei</taxon>
        <taxon>Neoteleostei</taxon>
        <taxon>Acanthomorphata</taxon>
        <taxon>Ovalentaria</taxon>
        <taxon>Atherinomorphae</taxon>
        <taxon>Cyprinodontiformes</taxon>
        <taxon>Goodeidae</taxon>
        <taxon>Ameca</taxon>
    </lineage>
</organism>
<name>A0ABV0Y9Z1_9TELE</name>
<accession>A0ABV0Y9Z1</accession>
<keyword evidence="2" id="KW-1185">Reference proteome</keyword>
<dbReference type="EMBL" id="JAHRIP010028405">
    <property type="protein sequence ID" value="MEQ2290571.1"/>
    <property type="molecule type" value="Genomic_DNA"/>
</dbReference>
<evidence type="ECO:0000313" key="1">
    <source>
        <dbReference type="EMBL" id="MEQ2290571.1"/>
    </source>
</evidence>
<protein>
    <recommendedName>
        <fullName evidence="3">Secreted protein</fullName>
    </recommendedName>
</protein>